<dbReference type="InterPro" id="IPR023213">
    <property type="entry name" value="CAT-like_dom_sf"/>
</dbReference>
<dbReference type="RefSeq" id="WP_125207380.1">
    <property type="nucleotide sequence ID" value="NZ_JAUKFU010000078.1"/>
</dbReference>
<dbReference type="Pfam" id="PF00668">
    <property type="entry name" value="Condensation"/>
    <property type="match status" value="1"/>
</dbReference>
<protein>
    <recommendedName>
        <fullName evidence="2">Condensation domain-containing protein</fullName>
    </recommendedName>
</protein>
<evidence type="ECO:0000259" key="2">
    <source>
        <dbReference type="Pfam" id="PF00668"/>
    </source>
</evidence>
<dbReference type="EMBL" id="PQNK01000019">
    <property type="protein sequence ID" value="RRO85667.1"/>
    <property type="molecule type" value="Genomic_DNA"/>
</dbReference>
<evidence type="ECO:0000313" key="4">
    <source>
        <dbReference type="Proteomes" id="UP000276526"/>
    </source>
</evidence>
<dbReference type="AlphaFoldDB" id="A0A3R8PGG1"/>
<reference evidence="3 4" key="1">
    <citation type="submission" date="2018-01" db="EMBL/GenBank/DDBJ databases">
        <title>Twenty Corynebacterium bovis Genomes.</title>
        <authorList>
            <person name="Gulvik C.A."/>
        </authorList>
    </citation>
    <scope>NUCLEOTIDE SEQUENCE [LARGE SCALE GENOMIC DNA]</scope>
    <source>
        <strain evidence="3 4">F6900</strain>
    </source>
</reference>
<feature type="compositionally biased region" description="Low complexity" evidence="1">
    <location>
        <begin position="123"/>
        <end position="146"/>
    </location>
</feature>
<dbReference type="GO" id="GO:0008610">
    <property type="term" value="P:lipid biosynthetic process"/>
    <property type="evidence" value="ECO:0007669"/>
    <property type="project" value="UniProtKB-ARBA"/>
</dbReference>
<dbReference type="Gene3D" id="3.30.559.30">
    <property type="entry name" value="Nonribosomal peptide synthetase, condensation domain"/>
    <property type="match status" value="1"/>
</dbReference>
<feature type="region of interest" description="Disordered" evidence="1">
    <location>
        <begin position="121"/>
        <end position="146"/>
    </location>
</feature>
<dbReference type="GO" id="GO:0003824">
    <property type="term" value="F:catalytic activity"/>
    <property type="evidence" value="ECO:0007669"/>
    <property type="project" value="InterPro"/>
</dbReference>
<name>A0A3R8PGG1_9CORY</name>
<organism evidence="3 4">
    <name type="scientific">Corynebacterium bovis</name>
    <dbReference type="NCBI Taxonomy" id="36808"/>
    <lineage>
        <taxon>Bacteria</taxon>
        <taxon>Bacillati</taxon>
        <taxon>Actinomycetota</taxon>
        <taxon>Actinomycetes</taxon>
        <taxon>Mycobacteriales</taxon>
        <taxon>Corynebacteriaceae</taxon>
        <taxon>Corynebacterium</taxon>
    </lineage>
</organism>
<feature type="region of interest" description="Disordered" evidence="1">
    <location>
        <begin position="311"/>
        <end position="332"/>
    </location>
</feature>
<proteinExistence type="predicted"/>
<dbReference type="SUPFAM" id="SSF52777">
    <property type="entry name" value="CoA-dependent acyltransferases"/>
    <property type="match status" value="2"/>
</dbReference>
<sequence length="561" mass="60392">MEYTELSDYRLHPGILTGWVGTADPSQWREDPRPLSANHETHVLDSLAGEEQVAPEDWIGTAFRIRRPLDHDAFAETLRRWHARHEAYRTTAVRGSDGTGVQRKTLPADAVDVRTIDLGRVGTTDPSAADAPATADATGPDAADAPAPDLDIQKAIRKLFSREISVLRWPHLAVATIDPYAHGWDAAAGEANAEDALATDDVAAPGDGWFTVVFGADHAIMDAYTQIFSIAELTELYRSVLDGTAAELPPTGSYVDFSTIERAAADLLDADHPAVARWREFLAETNGFSGAPGTDAVLAPPRFPLPVHGDPADADGGHRADGSVAPDPAGDTVIDPLDAKFDRHGQRRQRSLSRWIFDDTTAKAFADRSKELGSSQMGGFLTALKIALTSLSGGSEVRYIMPMHTRTSPEYALAAGWFVGLMPVADPLGDATSFPEALSQTTASVMANRDLVGHPYARVAQILDVTEPPRFVVSYVDTRHIPGATAWTPHERALRSSIHSDDDVYLWINRGLGGLNVSMRYPDTAVAAESVERFLAAFTSVVEDVVATGDHAIARALSPLG</sequence>
<dbReference type="Proteomes" id="UP000276526">
    <property type="component" value="Unassembled WGS sequence"/>
</dbReference>
<dbReference type="Gene3D" id="3.30.559.10">
    <property type="entry name" value="Chloramphenicol acetyltransferase-like domain"/>
    <property type="match status" value="1"/>
</dbReference>
<feature type="domain" description="Condensation" evidence="2">
    <location>
        <begin position="354"/>
        <end position="554"/>
    </location>
</feature>
<evidence type="ECO:0000313" key="3">
    <source>
        <dbReference type="EMBL" id="RRO85667.1"/>
    </source>
</evidence>
<dbReference type="InterPro" id="IPR001242">
    <property type="entry name" value="Condensation_dom"/>
</dbReference>
<comment type="caution">
    <text evidence="3">The sequence shown here is derived from an EMBL/GenBank/DDBJ whole genome shotgun (WGS) entry which is preliminary data.</text>
</comment>
<accession>A0A3R8PGG1</accession>
<gene>
    <name evidence="3" type="ORF">CXF48_09980</name>
</gene>
<evidence type="ECO:0000256" key="1">
    <source>
        <dbReference type="SAM" id="MobiDB-lite"/>
    </source>
</evidence>